<dbReference type="PANTHER" id="PTHR45527:SF1">
    <property type="entry name" value="FATTY ACID SYNTHASE"/>
    <property type="match status" value="1"/>
</dbReference>
<comment type="caution">
    <text evidence="2">The sequence shown here is derived from an EMBL/GenBank/DDBJ whole genome shotgun (WGS) entry which is preliminary data.</text>
</comment>
<proteinExistence type="predicted"/>
<dbReference type="GO" id="GO:0031177">
    <property type="term" value="F:phosphopantetheine binding"/>
    <property type="evidence" value="ECO:0007669"/>
    <property type="project" value="TreeGrafter"/>
</dbReference>
<feature type="domain" description="Condensation" evidence="1">
    <location>
        <begin position="2"/>
        <end position="109"/>
    </location>
</feature>
<gene>
    <name evidence="2" type="ORF">QQS21_007276</name>
</gene>
<protein>
    <recommendedName>
        <fullName evidence="1">Condensation domain-containing protein</fullName>
    </recommendedName>
</protein>
<evidence type="ECO:0000259" key="1">
    <source>
        <dbReference type="Pfam" id="PF00668"/>
    </source>
</evidence>
<dbReference type="Pfam" id="PF00668">
    <property type="entry name" value="Condensation"/>
    <property type="match status" value="2"/>
</dbReference>
<evidence type="ECO:0000313" key="2">
    <source>
        <dbReference type="EMBL" id="KAK2595022.1"/>
    </source>
</evidence>
<dbReference type="GO" id="GO:0044550">
    <property type="term" value="P:secondary metabolite biosynthetic process"/>
    <property type="evidence" value="ECO:0007669"/>
    <property type="project" value="TreeGrafter"/>
</dbReference>
<dbReference type="InterPro" id="IPR001242">
    <property type="entry name" value="Condensation_dom"/>
</dbReference>
<evidence type="ECO:0000313" key="3">
    <source>
        <dbReference type="Proteomes" id="UP001251528"/>
    </source>
</evidence>
<dbReference type="GO" id="GO:0003824">
    <property type="term" value="F:catalytic activity"/>
    <property type="evidence" value="ECO:0007669"/>
    <property type="project" value="InterPro"/>
</dbReference>
<dbReference type="AlphaFoldDB" id="A0AAJ0CLW1"/>
<dbReference type="Gene3D" id="3.30.559.30">
    <property type="entry name" value="Nonribosomal peptide synthetase, condensation domain"/>
    <property type="match status" value="1"/>
</dbReference>
<name>A0AAJ0CLW1_9HYPO</name>
<dbReference type="InterPro" id="IPR023213">
    <property type="entry name" value="CAT-like_dom_sf"/>
</dbReference>
<keyword evidence="3" id="KW-1185">Reference proteome</keyword>
<dbReference type="GO" id="GO:0043041">
    <property type="term" value="P:amino acid activation for nonribosomal peptide biosynthetic process"/>
    <property type="evidence" value="ECO:0007669"/>
    <property type="project" value="TreeGrafter"/>
</dbReference>
<organism evidence="2 3">
    <name type="scientific">Conoideocrella luteorostrata</name>
    <dbReference type="NCBI Taxonomy" id="1105319"/>
    <lineage>
        <taxon>Eukaryota</taxon>
        <taxon>Fungi</taxon>
        <taxon>Dikarya</taxon>
        <taxon>Ascomycota</taxon>
        <taxon>Pezizomycotina</taxon>
        <taxon>Sordariomycetes</taxon>
        <taxon>Hypocreomycetidae</taxon>
        <taxon>Hypocreales</taxon>
        <taxon>Clavicipitaceae</taxon>
        <taxon>Conoideocrella</taxon>
    </lineage>
</organism>
<sequence>MLHYDALRTYFLAGSSNSEPKKHVIKGDMPSRVTRLSSTKESARADVQMVFDEIAKHEYSLSTGNTFRAKLVTHDKESYTLVLGFHNIAIDAFSIAHRMSDVSRAYQFETLTPNPILYLDFTRPIPEPLPFLPHAKVKIRRVQRSYGHNFTERVVGNELVQRIEAITQALGFTAMQFYLSALQVLLCRLLNIDDIYIGVVFNGRDLTSKFGDTVGHLADILPIRAKGALGKSFSDLLEDTTETLLDSLDHANIPSTAMLEEIRPDRSEGNMPLFQVAHNYRGVEKSRLNSIGNCTTTWKNCAKQPCMM</sequence>
<reference evidence="2" key="1">
    <citation type="submission" date="2023-06" db="EMBL/GenBank/DDBJ databases">
        <title>Conoideocrella luteorostrata (Hypocreales: Clavicipitaceae), a potential biocontrol fungus for elongate hemlock scale in United States Christmas tree production areas.</title>
        <authorList>
            <person name="Barrett H."/>
            <person name="Lovett B."/>
            <person name="Macias A.M."/>
            <person name="Stajich J.E."/>
            <person name="Kasson M.T."/>
        </authorList>
    </citation>
    <scope>NUCLEOTIDE SEQUENCE</scope>
    <source>
        <strain evidence="2">ARSEF 14590</strain>
    </source>
</reference>
<dbReference type="SUPFAM" id="SSF52777">
    <property type="entry name" value="CoA-dependent acyltransferases"/>
    <property type="match status" value="2"/>
</dbReference>
<dbReference type="Proteomes" id="UP001251528">
    <property type="component" value="Unassembled WGS sequence"/>
</dbReference>
<dbReference type="Gene3D" id="3.30.559.10">
    <property type="entry name" value="Chloramphenicol acetyltransferase-like domain"/>
    <property type="match status" value="1"/>
</dbReference>
<dbReference type="PANTHER" id="PTHR45527">
    <property type="entry name" value="NONRIBOSOMAL PEPTIDE SYNTHETASE"/>
    <property type="match status" value="1"/>
</dbReference>
<dbReference type="EMBL" id="JASWJB010000146">
    <property type="protein sequence ID" value="KAK2595022.1"/>
    <property type="molecule type" value="Genomic_DNA"/>
</dbReference>
<accession>A0AAJ0CLW1</accession>
<feature type="domain" description="Condensation" evidence="1">
    <location>
        <begin position="135"/>
        <end position="280"/>
    </location>
</feature>
<dbReference type="GO" id="GO:0005737">
    <property type="term" value="C:cytoplasm"/>
    <property type="evidence" value="ECO:0007669"/>
    <property type="project" value="TreeGrafter"/>
</dbReference>